<protein>
    <recommendedName>
        <fullName evidence="6">rRNA biogenesis protein RRP36</fullName>
    </recommendedName>
</protein>
<feature type="compositionally biased region" description="Basic and acidic residues" evidence="7">
    <location>
        <begin position="97"/>
        <end position="109"/>
    </location>
</feature>
<feature type="compositionally biased region" description="Polar residues" evidence="7">
    <location>
        <begin position="81"/>
        <end position="91"/>
    </location>
</feature>
<feature type="region of interest" description="Disordered" evidence="7">
    <location>
        <begin position="203"/>
        <end position="239"/>
    </location>
</feature>
<feature type="region of interest" description="Disordered" evidence="7">
    <location>
        <begin position="73"/>
        <end position="109"/>
    </location>
</feature>
<keyword evidence="4 6" id="KW-0698">rRNA processing</keyword>
<dbReference type="GO" id="GO:0005730">
    <property type="term" value="C:nucleolus"/>
    <property type="evidence" value="ECO:0007669"/>
    <property type="project" value="UniProtKB-SubCell"/>
</dbReference>
<feature type="compositionally biased region" description="Acidic residues" evidence="7">
    <location>
        <begin position="33"/>
        <end position="43"/>
    </location>
</feature>
<keyword evidence="6" id="KW-0687">Ribonucleoprotein</keyword>
<name>A0A8J2LE90_9HEXA</name>
<evidence type="ECO:0000256" key="4">
    <source>
        <dbReference type="ARBA" id="ARBA00022552"/>
    </source>
</evidence>
<gene>
    <name evidence="8" type="ORF">AFUS01_LOCUS43712</name>
</gene>
<feature type="compositionally biased region" description="Basic and acidic residues" evidence="7">
    <location>
        <begin position="277"/>
        <end position="287"/>
    </location>
</feature>
<comment type="caution">
    <text evidence="8">The sequence shown here is derived from an EMBL/GenBank/DDBJ whole genome shotgun (WGS) entry which is preliminary data.</text>
</comment>
<feature type="compositionally biased region" description="Basic and acidic residues" evidence="7">
    <location>
        <begin position="203"/>
        <end position="238"/>
    </location>
</feature>
<evidence type="ECO:0000256" key="7">
    <source>
        <dbReference type="SAM" id="MobiDB-lite"/>
    </source>
</evidence>
<evidence type="ECO:0000256" key="2">
    <source>
        <dbReference type="ARBA" id="ARBA00009418"/>
    </source>
</evidence>
<comment type="similarity">
    <text evidence="2 6">Belongs to the RRP36 family.</text>
</comment>
<feature type="region of interest" description="Disordered" evidence="7">
    <location>
        <begin position="1"/>
        <end position="54"/>
    </location>
</feature>
<dbReference type="GO" id="GO:0000462">
    <property type="term" value="P:maturation of SSU-rRNA from tricistronic rRNA transcript (SSU-rRNA, 5.8S rRNA, LSU-rRNA)"/>
    <property type="evidence" value="ECO:0007669"/>
    <property type="project" value="TreeGrafter"/>
</dbReference>
<comment type="function">
    <text evidence="6">Component of the 90S pre-ribosome involved in the maturation of rRNAs. Required for early cleavages of the pre-RNAs in the 40S ribosomal subunit maturation pathway.</text>
</comment>
<evidence type="ECO:0000313" key="8">
    <source>
        <dbReference type="EMBL" id="CAG7834182.1"/>
    </source>
</evidence>
<feature type="compositionally biased region" description="Acidic residues" evidence="7">
    <location>
        <begin position="16"/>
        <end position="25"/>
    </location>
</feature>
<feature type="region of interest" description="Disordered" evidence="7">
    <location>
        <begin position="263"/>
        <end position="287"/>
    </location>
</feature>
<dbReference type="EMBL" id="CAJVCH010570148">
    <property type="protein sequence ID" value="CAG7834182.1"/>
    <property type="molecule type" value="Genomic_DNA"/>
</dbReference>
<dbReference type="GO" id="GO:0030686">
    <property type="term" value="C:90S preribosome"/>
    <property type="evidence" value="ECO:0007669"/>
    <property type="project" value="TreeGrafter"/>
</dbReference>
<evidence type="ECO:0000256" key="6">
    <source>
        <dbReference type="RuleBase" id="RU368027"/>
    </source>
</evidence>
<dbReference type="PANTHER" id="PTHR21738:SF0">
    <property type="entry name" value="RIBOSOMAL RNA PROCESSING PROTEIN 36 HOMOLOG"/>
    <property type="match status" value="1"/>
</dbReference>
<dbReference type="InterPro" id="IPR009292">
    <property type="entry name" value="RRP36"/>
</dbReference>
<evidence type="ECO:0000256" key="5">
    <source>
        <dbReference type="ARBA" id="ARBA00023242"/>
    </source>
</evidence>
<dbReference type="OrthoDB" id="448446at2759"/>
<keyword evidence="5 6" id="KW-0539">Nucleus</keyword>
<dbReference type="PANTHER" id="PTHR21738">
    <property type="entry name" value="RIBOSOMAL RNA PROCESSING PROTEIN 36 HOMOLOG"/>
    <property type="match status" value="1"/>
</dbReference>
<dbReference type="Pfam" id="PF06102">
    <property type="entry name" value="RRP36"/>
    <property type="match status" value="1"/>
</dbReference>
<comment type="subunit">
    <text evidence="6">Associates with 90S and pre-40S pre-ribosomal particles.</text>
</comment>
<reference evidence="8" key="1">
    <citation type="submission" date="2021-06" db="EMBL/GenBank/DDBJ databases">
        <authorList>
            <person name="Hodson N. C."/>
            <person name="Mongue J. A."/>
            <person name="Jaron S. K."/>
        </authorList>
    </citation>
    <scope>NUCLEOTIDE SEQUENCE</scope>
</reference>
<evidence type="ECO:0000256" key="3">
    <source>
        <dbReference type="ARBA" id="ARBA00022517"/>
    </source>
</evidence>
<evidence type="ECO:0000256" key="1">
    <source>
        <dbReference type="ARBA" id="ARBA00004604"/>
    </source>
</evidence>
<keyword evidence="3 6" id="KW-0690">Ribosome biogenesis</keyword>
<comment type="subcellular location">
    <subcellularLocation>
        <location evidence="1 6">Nucleus</location>
        <location evidence="1 6">Nucleolus</location>
    </subcellularLocation>
</comment>
<dbReference type="Proteomes" id="UP000708208">
    <property type="component" value="Unassembled WGS sequence"/>
</dbReference>
<evidence type="ECO:0000313" key="9">
    <source>
        <dbReference type="Proteomes" id="UP000708208"/>
    </source>
</evidence>
<accession>A0A8J2LE90</accession>
<organism evidence="8 9">
    <name type="scientific">Allacma fusca</name>
    <dbReference type="NCBI Taxonomy" id="39272"/>
    <lineage>
        <taxon>Eukaryota</taxon>
        <taxon>Metazoa</taxon>
        <taxon>Ecdysozoa</taxon>
        <taxon>Arthropoda</taxon>
        <taxon>Hexapoda</taxon>
        <taxon>Collembola</taxon>
        <taxon>Symphypleona</taxon>
        <taxon>Sminthuridae</taxon>
        <taxon>Allacma</taxon>
    </lineage>
</organism>
<dbReference type="AlphaFoldDB" id="A0A8J2LE90"/>
<proteinExistence type="inferred from homology"/>
<sequence length="287" mass="33897">MNHFKKRSKAPANAEFSDDASEEDIDKEKSENEDTETNSDQDEESQRTAIRQELSSLTFEELEALKSKIGTKEWNEAMFGSKTNQETSGSTSKKKRIEAFKRDNKNRPRELSAKIRVKRVREVVPVKKIEKRDPRFESLCGEYDEKLWSKNYDFIGEIRKTEQEDLKKKLKSEHDDDKRDEIKKTLQKLHDDDKRDEIKKTLQKLANKERSDAVKKAQEEKQRQEREENIQRLKEGKKPYYMKKSTKKFVDLVDKYEQLKSSGQLDSYLKKKRKKNALRDKKGLPAS</sequence>
<keyword evidence="9" id="KW-1185">Reference proteome</keyword>